<comment type="caution">
    <text evidence="2">The sequence shown here is derived from an EMBL/GenBank/DDBJ whole genome shotgun (WGS) entry which is preliminary data.</text>
</comment>
<evidence type="ECO:0000313" key="3">
    <source>
        <dbReference type="Proteomes" id="UP001174909"/>
    </source>
</evidence>
<reference evidence="2" key="1">
    <citation type="submission" date="2023-03" db="EMBL/GenBank/DDBJ databases">
        <authorList>
            <person name="Steffen K."/>
            <person name="Cardenas P."/>
        </authorList>
    </citation>
    <scope>NUCLEOTIDE SEQUENCE</scope>
</reference>
<feature type="chain" id="PRO_5041421975" evidence="1">
    <location>
        <begin position="20"/>
        <end position="215"/>
    </location>
</feature>
<evidence type="ECO:0000256" key="1">
    <source>
        <dbReference type="SAM" id="SignalP"/>
    </source>
</evidence>
<keyword evidence="3" id="KW-1185">Reference proteome</keyword>
<evidence type="ECO:0000313" key="2">
    <source>
        <dbReference type="EMBL" id="CAI8046716.1"/>
    </source>
</evidence>
<protein>
    <submittedName>
        <fullName evidence="2">Uncharacterized protein</fullName>
    </submittedName>
</protein>
<dbReference type="Proteomes" id="UP001174909">
    <property type="component" value="Unassembled WGS sequence"/>
</dbReference>
<dbReference type="EMBL" id="CASHTH010003583">
    <property type="protein sequence ID" value="CAI8046716.1"/>
    <property type="molecule type" value="Genomic_DNA"/>
</dbReference>
<organism evidence="2 3">
    <name type="scientific">Geodia barretti</name>
    <name type="common">Barrett's horny sponge</name>
    <dbReference type="NCBI Taxonomy" id="519541"/>
    <lineage>
        <taxon>Eukaryota</taxon>
        <taxon>Metazoa</taxon>
        <taxon>Porifera</taxon>
        <taxon>Demospongiae</taxon>
        <taxon>Heteroscleromorpha</taxon>
        <taxon>Tetractinellida</taxon>
        <taxon>Astrophorina</taxon>
        <taxon>Geodiidae</taxon>
        <taxon>Geodia</taxon>
    </lineage>
</organism>
<feature type="signal peptide" evidence="1">
    <location>
        <begin position="1"/>
        <end position="19"/>
    </location>
</feature>
<gene>
    <name evidence="2" type="ORF">GBAR_LOCUS25826</name>
</gene>
<dbReference type="AlphaFoldDB" id="A0AA35TGV1"/>
<keyword evidence="1" id="KW-0732">Signal</keyword>
<name>A0AA35TGV1_GEOBA</name>
<sequence>MAIKVALLAVSALIAVAAANPYDPIAVTTEDDLYCNPAAKYTITIGIDIIELSGCSKGTGADLVICIKGLPPQCTSTPGQCYVYTWSLGASEVWVAKICKTDVSPCFCVEDETSGAKTCPVPTMPPVGERCIYTDADLEIDEENRYTITTCFDESEGTLCLAEVPLPECSSSDFCRSYWWETFFIEWNIVVCRRPSGYCFLKSTIPNCLEAQGAT</sequence>
<accession>A0AA35TGV1</accession>
<proteinExistence type="predicted"/>